<name>A0A2N7PJG7_9BACT</name>
<dbReference type="Gene3D" id="3.90.1530.30">
    <property type="match status" value="1"/>
</dbReference>
<dbReference type="EMBL" id="PNIE01000053">
    <property type="protein sequence ID" value="PMP62830.1"/>
    <property type="molecule type" value="Genomic_DNA"/>
</dbReference>
<proteinExistence type="inferred from homology"/>
<protein>
    <submittedName>
        <fullName evidence="5">Chromosome partitioning protein ParB</fullName>
    </submittedName>
</protein>
<dbReference type="Gene3D" id="1.10.10.2830">
    <property type="match status" value="1"/>
</dbReference>
<evidence type="ECO:0000256" key="3">
    <source>
        <dbReference type="ARBA" id="ARBA00023125"/>
    </source>
</evidence>
<dbReference type="NCBIfam" id="TIGR00180">
    <property type="entry name" value="parB_part"/>
    <property type="match status" value="1"/>
</dbReference>
<reference evidence="5 6" key="1">
    <citation type="submission" date="2018-01" db="EMBL/GenBank/DDBJ databases">
        <title>Metagenomic assembled genomes from two thermal pools in the Uzon Caldera, Kamchatka, Russia.</title>
        <authorList>
            <person name="Wilkins L."/>
            <person name="Ettinger C."/>
        </authorList>
    </citation>
    <scope>NUCLEOTIDE SEQUENCE [LARGE SCALE GENOMIC DNA]</scope>
    <source>
        <strain evidence="5">ZAV-15</strain>
    </source>
</reference>
<comment type="caution">
    <text evidence="5">The sequence shown here is derived from an EMBL/GenBank/DDBJ whole genome shotgun (WGS) entry which is preliminary data.</text>
</comment>
<dbReference type="CDD" id="cd16393">
    <property type="entry name" value="SPO0J_N"/>
    <property type="match status" value="1"/>
</dbReference>
<dbReference type="SUPFAM" id="SSF110849">
    <property type="entry name" value="ParB/Sulfiredoxin"/>
    <property type="match status" value="1"/>
</dbReference>
<keyword evidence="2" id="KW-0159">Chromosome partition</keyword>
<dbReference type="AlphaFoldDB" id="A0A2N7PJG7"/>
<dbReference type="GO" id="GO:0003677">
    <property type="term" value="F:DNA binding"/>
    <property type="evidence" value="ECO:0007669"/>
    <property type="project" value="UniProtKB-KW"/>
</dbReference>
<evidence type="ECO:0000256" key="2">
    <source>
        <dbReference type="ARBA" id="ARBA00022829"/>
    </source>
</evidence>
<dbReference type="GO" id="GO:0007059">
    <property type="term" value="P:chromosome segregation"/>
    <property type="evidence" value="ECO:0007669"/>
    <property type="project" value="UniProtKB-KW"/>
</dbReference>
<dbReference type="InterPro" id="IPR004437">
    <property type="entry name" value="ParB/RepB/Spo0J"/>
</dbReference>
<feature type="domain" description="ParB-like N-terminal" evidence="4">
    <location>
        <begin position="33"/>
        <end position="124"/>
    </location>
</feature>
<dbReference type="FunFam" id="1.10.10.2830:FF:000001">
    <property type="entry name" value="Chromosome partitioning protein ParB"/>
    <property type="match status" value="1"/>
</dbReference>
<dbReference type="SUPFAM" id="SSF109709">
    <property type="entry name" value="KorB DNA-binding domain-like"/>
    <property type="match status" value="1"/>
</dbReference>
<dbReference type="FunFam" id="3.90.1530.30:FF:000001">
    <property type="entry name" value="Chromosome partitioning protein ParB"/>
    <property type="match status" value="1"/>
</dbReference>
<dbReference type="InterPro" id="IPR003115">
    <property type="entry name" value="ParB_N"/>
</dbReference>
<gene>
    <name evidence="5" type="ORF">C0197_03940</name>
</gene>
<dbReference type="PANTHER" id="PTHR33375">
    <property type="entry name" value="CHROMOSOME-PARTITIONING PROTEIN PARB-RELATED"/>
    <property type="match status" value="1"/>
</dbReference>
<dbReference type="GO" id="GO:0005694">
    <property type="term" value="C:chromosome"/>
    <property type="evidence" value="ECO:0007669"/>
    <property type="project" value="TreeGrafter"/>
</dbReference>
<evidence type="ECO:0000259" key="4">
    <source>
        <dbReference type="SMART" id="SM00470"/>
    </source>
</evidence>
<dbReference type="InterPro" id="IPR041468">
    <property type="entry name" value="HTH_ParB/Spo0J"/>
</dbReference>
<sequence length="295" mass="33935">MKKRALGKGLAELIPELAEENLEKVKDPTKGYTELPLDFVTFFNLQPRITFREDESFQELLKSIEEKGVLQPIIVRKISEDLYECIAGERRLRAAKKLGLKTIPAIVKDLSDEEALLVSIMENLQRKDLNPLEVALAYKNLIEKFGFTQEDIANKIGKDRATVANFLRLLKLPKEIQEDLLKERLTVGHAKALLSLPNEELQLKARDLILEKNLSVRETERLVERIKKEYETGEKKPPKEPDPDLLYLSEELSKLVGTKVLVKMQRKKPCFVFQFDSLESAEKFLEKLKTSFVQT</sequence>
<dbReference type="Pfam" id="PF02195">
    <property type="entry name" value="ParB_N"/>
    <property type="match status" value="1"/>
</dbReference>
<accession>A0A2N7PJG7</accession>
<dbReference type="Proteomes" id="UP000235731">
    <property type="component" value="Unassembled WGS sequence"/>
</dbReference>
<dbReference type="SMART" id="SM00470">
    <property type="entry name" value="ParB"/>
    <property type="match status" value="1"/>
</dbReference>
<evidence type="ECO:0000313" key="5">
    <source>
        <dbReference type="EMBL" id="PMP62830.1"/>
    </source>
</evidence>
<dbReference type="InterPro" id="IPR036086">
    <property type="entry name" value="ParB/Sulfiredoxin_sf"/>
</dbReference>
<dbReference type="InterPro" id="IPR050336">
    <property type="entry name" value="Chromosome_partition/occlusion"/>
</dbReference>
<comment type="similarity">
    <text evidence="1">Belongs to the ParB family.</text>
</comment>
<evidence type="ECO:0000313" key="6">
    <source>
        <dbReference type="Proteomes" id="UP000235731"/>
    </source>
</evidence>
<keyword evidence="3" id="KW-0238">DNA-binding</keyword>
<dbReference type="Pfam" id="PF17762">
    <property type="entry name" value="HTH_ParB"/>
    <property type="match status" value="1"/>
</dbReference>
<dbReference type="PANTHER" id="PTHR33375:SF1">
    <property type="entry name" value="CHROMOSOME-PARTITIONING PROTEIN PARB-RELATED"/>
    <property type="match status" value="1"/>
</dbReference>
<evidence type="ECO:0000256" key="1">
    <source>
        <dbReference type="ARBA" id="ARBA00006295"/>
    </source>
</evidence>
<organism evidence="5 6">
    <name type="scientific">Caldimicrobium thiodismutans</name>
    <dbReference type="NCBI Taxonomy" id="1653476"/>
    <lineage>
        <taxon>Bacteria</taxon>
        <taxon>Pseudomonadati</taxon>
        <taxon>Thermodesulfobacteriota</taxon>
        <taxon>Thermodesulfobacteria</taxon>
        <taxon>Thermodesulfobacteriales</taxon>
        <taxon>Thermodesulfobacteriaceae</taxon>
        <taxon>Caldimicrobium</taxon>
    </lineage>
</organism>